<organism evidence="1 2">
    <name type="scientific">Amycolatopsis acidicola</name>
    <dbReference type="NCBI Taxonomy" id="2596893"/>
    <lineage>
        <taxon>Bacteria</taxon>
        <taxon>Bacillati</taxon>
        <taxon>Actinomycetota</taxon>
        <taxon>Actinomycetes</taxon>
        <taxon>Pseudonocardiales</taxon>
        <taxon>Pseudonocardiaceae</taxon>
        <taxon>Amycolatopsis</taxon>
    </lineage>
</organism>
<comment type="caution">
    <text evidence="1">The sequence shown here is derived from an EMBL/GenBank/DDBJ whole genome shotgun (WGS) entry which is preliminary data.</text>
</comment>
<proteinExistence type="predicted"/>
<keyword evidence="2" id="KW-1185">Reference proteome</keyword>
<dbReference type="RefSeq" id="WP_144749724.1">
    <property type="nucleotide sequence ID" value="NZ_VMNW02000028.1"/>
</dbReference>
<gene>
    <name evidence="1" type="ORF">FPZ12_019965</name>
</gene>
<dbReference type="EMBL" id="VMNW02000028">
    <property type="protein sequence ID" value="KAA9159644.1"/>
    <property type="molecule type" value="Genomic_DNA"/>
</dbReference>
<evidence type="ECO:0000313" key="2">
    <source>
        <dbReference type="Proteomes" id="UP000319769"/>
    </source>
</evidence>
<name>A0A5N0V355_9PSEU</name>
<sequence length="105" mass="11249">MGEPIALFPVRGLDPAEFSAAQHEVFHGRHLRIGRSGTVHAVGEVEWINSLTLPAPACHQGWSGLGATGELTPTEHEVTCRKCRRARGLPSLEEATGQGTLFALP</sequence>
<dbReference type="AlphaFoldDB" id="A0A5N0V355"/>
<dbReference type="OrthoDB" id="3694316at2"/>
<protein>
    <submittedName>
        <fullName evidence="1">Uncharacterized protein</fullName>
    </submittedName>
</protein>
<dbReference type="Proteomes" id="UP000319769">
    <property type="component" value="Unassembled WGS sequence"/>
</dbReference>
<accession>A0A5N0V355</accession>
<reference evidence="1" key="1">
    <citation type="submission" date="2019-09" db="EMBL/GenBank/DDBJ databases">
        <authorList>
            <person name="Teo W.F.A."/>
            <person name="Duangmal K."/>
        </authorList>
    </citation>
    <scope>NUCLEOTIDE SEQUENCE [LARGE SCALE GENOMIC DNA]</scope>
    <source>
        <strain evidence="1">K81G1</strain>
    </source>
</reference>
<evidence type="ECO:0000313" key="1">
    <source>
        <dbReference type="EMBL" id="KAA9159644.1"/>
    </source>
</evidence>